<proteinExistence type="inferred from homology"/>
<keyword evidence="12" id="KW-1185">Reference proteome</keyword>
<dbReference type="EC" id="4.2.1.1" evidence="2 10"/>
<organism evidence="11 12">
    <name type="scientific">Rhizophlyctis rosea</name>
    <dbReference type="NCBI Taxonomy" id="64517"/>
    <lineage>
        <taxon>Eukaryota</taxon>
        <taxon>Fungi</taxon>
        <taxon>Fungi incertae sedis</taxon>
        <taxon>Chytridiomycota</taxon>
        <taxon>Chytridiomycota incertae sedis</taxon>
        <taxon>Chytridiomycetes</taxon>
        <taxon>Rhizophlyctidales</taxon>
        <taxon>Rhizophlyctidaceae</taxon>
        <taxon>Rhizophlyctis</taxon>
    </lineage>
</organism>
<feature type="binding site" evidence="9">
    <location>
        <position position="60"/>
    </location>
    <ligand>
        <name>Zn(2+)</name>
        <dbReference type="ChEBI" id="CHEBI:29105"/>
    </ligand>
</feature>
<feature type="binding site" evidence="9">
    <location>
        <position position="117"/>
    </location>
    <ligand>
        <name>Zn(2+)</name>
        <dbReference type="ChEBI" id="CHEBI:29105"/>
    </ligand>
</feature>
<name>A0AAD5S527_9FUNG</name>
<dbReference type="CDD" id="cd00883">
    <property type="entry name" value="beta_CA_cladeA"/>
    <property type="match status" value="1"/>
</dbReference>
<dbReference type="AlphaFoldDB" id="A0AAD5S527"/>
<evidence type="ECO:0000256" key="6">
    <source>
        <dbReference type="ARBA" id="ARBA00023239"/>
    </source>
</evidence>
<dbReference type="SUPFAM" id="SSF53056">
    <property type="entry name" value="beta-carbonic anhydrase, cab"/>
    <property type="match status" value="1"/>
</dbReference>
<keyword evidence="5 9" id="KW-0862">Zinc</keyword>
<dbReference type="InterPro" id="IPR001765">
    <property type="entry name" value="Carbonic_anhydrase"/>
</dbReference>
<dbReference type="PANTHER" id="PTHR11002:SF76">
    <property type="entry name" value="CARBONIC ANHYDRASE"/>
    <property type="match status" value="1"/>
</dbReference>
<dbReference type="InterPro" id="IPR036874">
    <property type="entry name" value="Carbonic_anhydrase_sf"/>
</dbReference>
<dbReference type="PROSITE" id="PS00704">
    <property type="entry name" value="PROK_CO2_ANHYDRASE_1"/>
    <property type="match status" value="1"/>
</dbReference>
<gene>
    <name evidence="11" type="ORF">HK097_002581</name>
</gene>
<feature type="binding site" evidence="9">
    <location>
        <position position="58"/>
    </location>
    <ligand>
        <name>Zn(2+)</name>
        <dbReference type="ChEBI" id="CHEBI:29105"/>
    </ligand>
</feature>
<evidence type="ECO:0000313" key="11">
    <source>
        <dbReference type="EMBL" id="KAJ3040373.1"/>
    </source>
</evidence>
<comment type="cofactor">
    <cofactor evidence="9">
        <name>Zn(2+)</name>
        <dbReference type="ChEBI" id="CHEBI:29105"/>
    </cofactor>
    <text evidence="9">Binds 1 zinc ion per subunit.</text>
</comment>
<dbReference type="Pfam" id="PF00484">
    <property type="entry name" value="Pro_CA"/>
    <property type="match status" value="1"/>
</dbReference>
<evidence type="ECO:0000256" key="2">
    <source>
        <dbReference type="ARBA" id="ARBA00012925"/>
    </source>
</evidence>
<feature type="binding site" evidence="9">
    <location>
        <position position="114"/>
    </location>
    <ligand>
        <name>Zn(2+)</name>
        <dbReference type="ChEBI" id="CHEBI:29105"/>
    </ligand>
</feature>
<comment type="catalytic activity">
    <reaction evidence="8 10">
        <text>hydrogencarbonate + H(+) = CO2 + H2O</text>
        <dbReference type="Rhea" id="RHEA:10748"/>
        <dbReference type="ChEBI" id="CHEBI:15377"/>
        <dbReference type="ChEBI" id="CHEBI:15378"/>
        <dbReference type="ChEBI" id="CHEBI:16526"/>
        <dbReference type="ChEBI" id="CHEBI:17544"/>
        <dbReference type="EC" id="4.2.1.1"/>
    </reaction>
</comment>
<dbReference type="PANTHER" id="PTHR11002">
    <property type="entry name" value="CARBONIC ANHYDRASE"/>
    <property type="match status" value="1"/>
</dbReference>
<accession>A0AAD5S527</accession>
<evidence type="ECO:0000256" key="5">
    <source>
        <dbReference type="ARBA" id="ARBA00022833"/>
    </source>
</evidence>
<evidence type="ECO:0000256" key="10">
    <source>
        <dbReference type="RuleBase" id="RU003956"/>
    </source>
</evidence>
<evidence type="ECO:0000256" key="3">
    <source>
        <dbReference type="ARBA" id="ARBA00014628"/>
    </source>
</evidence>
<sequence length="237" mass="26255">MEAKAHPGPSAADLERPLKVEQLIARNREWAKEMAEAYPGFFGSLVKQQNPEILWIGCSDSRVPANELMKLLPGEVFVHRNIANIVHTADLNSHSVIQYAVDVLKVRHIIVCGHYNCGGVAAALTNNQYGLVDHWIRSIKDVYVQHEQDLAHLSDQERLDRMVEINVERSVAAVAGSTIVQNAWARGQVIEIHGWCYRLADGRIKELGCDIKGLEDLKGVLRVAKSLKAGSPTKPGN</sequence>
<comment type="function">
    <text evidence="10">Reversible hydration of carbon dioxide.</text>
</comment>
<dbReference type="GO" id="GO:0008270">
    <property type="term" value="F:zinc ion binding"/>
    <property type="evidence" value="ECO:0007669"/>
    <property type="project" value="UniProtKB-UniRule"/>
</dbReference>
<dbReference type="FunFam" id="3.40.1050.10:FF:000001">
    <property type="entry name" value="Carbonic anhydrase"/>
    <property type="match status" value="1"/>
</dbReference>
<evidence type="ECO:0000256" key="9">
    <source>
        <dbReference type="PIRSR" id="PIRSR601765-1"/>
    </source>
</evidence>
<reference evidence="11" key="1">
    <citation type="submission" date="2020-05" db="EMBL/GenBank/DDBJ databases">
        <title>Phylogenomic resolution of chytrid fungi.</title>
        <authorList>
            <person name="Stajich J.E."/>
            <person name="Amses K."/>
            <person name="Simmons R."/>
            <person name="Seto K."/>
            <person name="Myers J."/>
            <person name="Bonds A."/>
            <person name="Quandt C.A."/>
            <person name="Barry K."/>
            <person name="Liu P."/>
            <person name="Grigoriev I."/>
            <person name="Longcore J.E."/>
            <person name="James T.Y."/>
        </authorList>
    </citation>
    <scope>NUCLEOTIDE SEQUENCE</scope>
    <source>
        <strain evidence="11">JEL0318</strain>
    </source>
</reference>
<dbReference type="PROSITE" id="PS00705">
    <property type="entry name" value="PROK_CO2_ANHYDRASE_2"/>
    <property type="match status" value="1"/>
</dbReference>
<dbReference type="InterPro" id="IPR015892">
    <property type="entry name" value="Carbonic_anhydrase_CS"/>
</dbReference>
<evidence type="ECO:0000256" key="7">
    <source>
        <dbReference type="ARBA" id="ARBA00031969"/>
    </source>
</evidence>
<dbReference type="SMART" id="SM00947">
    <property type="entry name" value="Pro_CA"/>
    <property type="match status" value="1"/>
</dbReference>
<comment type="caution">
    <text evidence="11">The sequence shown here is derived from an EMBL/GenBank/DDBJ whole genome shotgun (WGS) entry which is preliminary data.</text>
</comment>
<dbReference type="GO" id="GO:0004089">
    <property type="term" value="F:carbonate dehydratase activity"/>
    <property type="evidence" value="ECO:0007669"/>
    <property type="project" value="UniProtKB-UniRule"/>
</dbReference>
<dbReference type="Proteomes" id="UP001212841">
    <property type="component" value="Unassembled WGS sequence"/>
</dbReference>
<evidence type="ECO:0000313" key="12">
    <source>
        <dbReference type="Proteomes" id="UP001212841"/>
    </source>
</evidence>
<protein>
    <recommendedName>
        <fullName evidence="3 10">Carbonic anhydrase</fullName>
        <ecNumber evidence="2 10">4.2.1.1</ecNumber>
    </recommendedName>
    <alternativeName>
        <fullName evidence="7 10">Carbonate dehydratase</fullName>
    </alternativeName>
</protein>
<evidence type="ECO:0000256" key="1">
    <source>
        <dbReference type="ARBA" id="ARBA00006217"/>
    </source>
</evidence>
<keyword evidence="4 9" id="KW-0479">Metal-binding</keyword>
<evidence type="ECO:0000256" key="4">
    <source>
        <dbReference type="ARBA" id="ARBA00022723"/>
    </source>
</evidence>
<dbReference type="EMBL" id="JADGJD010001564">
    <property type="protein sequence ID" value="KAJ3040373.1"/>
    <property type="molecule type" value="Genomic_DNA"/>
</dbReference>
<comment type="similarity">
    <text evidence="1 10">Belongs to the beta-class carbonic anhydrase family.</text>
</comment>
<keyword evidence="6 10" id="KW-0456">Lyase</keyword>
<dbReference type="Gene3D" id="3.40.1050.10">
    <property type="entry name" value="Carbonic anhydrase"/>
    <property type="match status" value="1"/>
</dbReference>
<dbReference type="GO" id="GO:0015976">
    <property type="term" value="P:carbon utilization"/>
    <property type="evidence" value="ECO:0007669"/>
    <property type="project" value="InterPro"/>
</dbReference>
<evidence type="ECO:0000256" key="8">
    <source>
        <dbReference type="ARBA" id="ARBA00048348"/>
    </source>
</evidence>